<reference evidence="1" key="1">
    <citation type="submission" date="2023-10" db="EMBL/GenBank/DDBJ databases">
        <authorList>
            <person name="Chen Y."/>
            <person name="Shah S."/>
            <person name="Dougan E. K."/>
            <person name="Thang M."/>
            <person name="Chan C."/>
        </authorList>
    </citation>
    <scope>NUCLEOTIDE SEQUENCE [LARGE SCALE GENOMIC DNA]</scope>
</reference>
<evidence type="ECO:0000313" key="1">
    <source>
        <dbReference type="EMBL" id="CAK0811058.1"/>
    </source>
</evidence>
<accession>A0ABN9QXG2</accession>
<evidence type="ECO:0000313" key="2">
    <source>
        <dbReference type="Proteomes" id="UP001189429"/>
    </source>
</evidence>
<dbReference type="Proteomes" id="UP001189429">
    <property type="component" value="Unassembled WGS sequence"/>
</dbReference>
<proteinExistence type="predicted"/>
<keyword evidence="2" id="KW-1185">Reference proteome</keyword>
<gene>
    <name evidence="1" type="ORF">PCOR1329_LOCUS15807</name>
</gene>
<organism evidence="1 2">
    <name type="scientific">Prorocentrum cordatum</name>
    <dbReference type="NCBI Taxonomy" id="2364126"/>
    <lineage>
        <taxon>Eukaryota</taxon>
        <taxon>Sar</taxon>
        <taxon>Alveolata</taxon>
        <taxon>Dinophyceae</taxon>
        <taxon>Prorocentrales</taxon>
        <taxon>Prorocentraceae</taxon>
        <taxon>Prorocentrum</taxon>
    </lineage>
</organism>
<comment type="caution">
    <text evidence="1">The sequence shown here is derived from an EMBL/GenBank/DDBJ whole genome shotgun (WGS) entry which is preliminary data.</text>
</comment>
<dbReference type="EMBL" id="CAUYUJ010004811">
    <property type="protein sequence ID" value="CAK0811058.1"/>
    <property type="molecule type" value="Genomic_DNA"/>
</dbReference>
<sequence>MHQDLANVYNSGSGNNKKRVVKVLLYAPMADQFLSSKLGAETVLEHLRPGVAHQSLLFWRLDEMSHLPLRNIETHNEVAGEPAISSLPFVDQTWDSYRDFARQHAVVHLEDNVVSILGWAAPHMLYPSASRESVGMWADSLALNTDSKLLISPIFVDMDVVIYRGLLGCTSWGGDSYRA</sequence>
<name>A0ABN9QXG2_9DINO</name>
<evidence type="ECO:0008006" key="3">
    <source>
        <dbReference type="Google" id="ProtNLM"/>
    </source>
</evidence>
<protein>
    <recommendedName>
        <fullName evidence="3">Hexosyltransferase</fullName>
    </recommendedName>
</protein>